<dbReference type="GO" id="GO:1901259">
    <property type="term" value="P:chloroplast rRNA processing"/>
    <property type="evidence" value="ECO:0007669"/>
    <property type="project" value="TreeGrafter"/>
</dbReference>
<evidence type="ECO:0000256" key="1">
    <source>
        <dbReference type="SAM" id="MobiDB-lite"/>
    </source>
</evidence>
<gene>
    <name evidence="2" type="ORF">Taro_022369</name>
</gene>
<dbReference type="PANTHER" id="PTHR33415">
    <property type="entry name" value="PROTEIN EMBRYO DEFECTIVE 514"/>
    <property type="match status" value="1"/>
</dbReference>
<feature type="compositionally biased region" description="Acidic residues" evidence="1">
    <location>
        <begin position="90"/>
        <end position="117"/>
    </location>
</feature>
<dbReference type="AlphaFoldDB" id="A0A843V1E8"/>
<dbReference type="GO" id="GO:0009507">
    <property type="term" value="C:chloroplast"/>
    <property type="evidence" value="ECO:0007669"/>
    <property type="project" value="TreeGrafter"/>
</dbReference>
<organism evidence="2 3">
    <name type="scientific">Colocasia esculenta</name>
    <name type="common">Wild taro</name>
    <name type="synonym">Arum esculentum</name>
    <dbReference type="NCBI Taxonomy" id="4460"/>
    <lineage>
        <taxon>Eukaryota</taxon>
        <taxon>Viridiplantae</taxon>
        <taxon>Streptophyta</taxon>
        <taxon>Embryophyta</taxon>
        <taxon>Tracheophyta</taxon>
        <taxon>Spermatophyta</taxon>
        <taxon>Magnoliopsida</taxon>
        <taxon>Liliopsida</taxon>
        <taxon>Araceae</taxon>
        <taxon>Aroideae</taxon>
        <taxon>Colocasieae</taxon>
        <taxon>Colocasia</taxon>
    </lineage>
</organism>
<protein>
    <recommendedName>
        <fullName evidence="4">Protein DCL, chloroplastic</fullName>
    </recommendedName>
</protein>
<evidence type="ECO:0000313" key="3">
    <source>
        <dbReference type="Proteomes" id="UP000652761"/>
    </source>
</evidence>
<accession>A0A843V1E8</accession>
<sequence length="207" mass="22425">MAIASLPSCASRRFVHHAGCVAFVPLLSSPGPSSSSSVSLLSFPPLPSSAGFLALRAVTGAQGDKVGSSLGGYHDPALLRRPLVSPPTDGVEEEGDDVEQEESPGGEAENSDGDEGGEDRRPASEVRRAYSSRRRDDWVDWEDQILGDTVPLVSFVRMLLHSGKYDSGDRLSPEHEKAIMERLLPYHPDFEKKMGCGIDFITFDLVR</sequence>
<name>A0A843V1E8_COLES</name>
<dbReference type="PANTHER" id="PTHR33415:SF15">
    <property type="entry name" value="PROTEIN DCL HOMOLOG, CHLOROPLASTIC"/>
    <property type="match status" value="1"/>
</dbReference>
<evidence type="ECO:0000313" key="2">
    <source>
        <dbReference type="EMBL" id="MQL89788.1"/>
    </source>
</evidence>
<dbReference type="OrthoDB" id="409625at2759"/>
<dbReference type="GO" id="GO:0009658">
    <property type="term" value="P:chloroplast organization"/>
    <property type="evidence" value="ECO:0007669"/>
    <property type="project" value="TreeGrafter"/>
</dbReference>
<comment type="caution">
    <text evidence="2">The sequence shown here is derived from an EMBL/GenBank/DDBJ whole genome shotgun (WGS) entry which is preliminary data.</text>
</comment>
<evidence type="ECO:0008006" key="4">
    <source>
        <dbReference type="Google" id="ProtNLM"/>
    </source>
</evidence>
<feature type="region of interest" description="Disordered" evidence="1">
    <location>
        <begin position="68"/>
        <end position="129"/>
    </location>
</feature>
<dbReference type="Proteomes" id="UP000652761">
    <property type="component" value="Unassembled WGS sequence"/>
</dbReference>
<dbReference type="InterPro" id="IPR044673">
    <property type="entry name" value="DCL-like"/>
</dbReference>
<reference evidence="2" key="1">
    <citation type="submission" date="2017-07" db="EMBL/GenBank/DDBJ databases">
        <title>Taro Niue Genome Assembly and Annotation.</title>
        <authorList>
            <person name="Atibalentja N."/>
            <person name="Keating K."/>
            <person name="Fields C.J."/>
        </authorList>
    </citation>
    <scope>NUCLEOTIDE SEQUENCE</scope>
    <source>
        <strain evidence="2">Niue_2</strain>
        <tissue evidence="2">Leaf</tissue>
    </source>
</reference>
<dbReference type="Pfam" id="PF11523">
    <property type="entry name" value="DUF3223"/>
    <property type="match status" value="1"/>
</dbReference>
<dbReference type="EMBL" id="NMUH01001178">
    <property type="protein sequence ID" value="MQL89788.1"/>
    <property type="molecule type" value="Genomic_DNA"/>
</dbReference>
<dbReference type="Gene3D" id="3.10.450.40">
    <property type="match status" value="1"/>
</dbReference>
<feature type="compositionally biased region" description="Basic and acidic residues" evidence="1">
    <location>
        <begin position="118"/>
        <end position="129"/>
    </location>
</feature>
<proteinExistence type="predicted"/>
<keyword evidence="3" id="KW-1185">Reference proteome</keyword>